<dbReference type="Proteomes" id="UP000295696">
    <property type="component" value="Unassembled WGS sequence"/>
</dbReference>
<dbReference type="OrthoDB" id="125994at2"/>
<dbReference type="Gene3D" id="3.10.450.50">
    <property type="match status" value="1"/>
</dbReference>
<reference evidence="3 4" key="1">
    <citation type="submission" date="2019-03" db="EMBL/GenBank/DDBJ databases">
        <title>Genomic Encyclopedia of Type Strains, Phase IV (KMG-IV): sequencing the most valuable type-strain genomes for metagenomic binning, comparative biology and taxonomic classification.</title>
        <authorList>
            <person name="Goeker M."/>
        </authorList>
    </citation>
    <scope>NUCLEOTIDE SEQUENCE [LARGE SCALE GENOMIC DNA]</scope>
    <source>
        <strain evidence="3 4">DSM 104836</strain>
    </source>
</reference>
<dbReference type="AlphaFoldDB" id="A0A4R3J5H1"/>
<gene>
    <name evidence="3" type="ORF">EDD52_11236</name>
</gene>
<dbReference type="InterPro" id="IPR032710">
    <property type="entry name" value="NTF2-like_dom_sf"/>
</dbReference>
<evidence type="ECO:0000313" key="3">
    <source>
        <dbReference type="EMBL" id="TCS61078.1"/>
    </source>
</evidence>
<dbReference type="RefSeq" id="WP_132246620.1">
    <property type="nucleotide sequence ID" value="NZ_SLZU01000012.1"/>
</dbReference>
<proteinExistence type="predicted"/>
<evidence type="ECO:0000256" key="1">
    <source>
        <dbReference type="SAM" id="MobiDB-lite"/>
    </source>
</evidence>
<evidence type="ECO:0000259" key="2">
    <source>
        <dbReference type="Pfam" id="PF12680"/>
    </source>
</evidence>
<accession>A0A4R3J5H1</accession>
<feature type="region of interest" description="Disordered" evidence="1">
    <location>
        <begin position="17"/>
        <end position="50"/>
    </location>
</feature>
<dbReference type="SUPFAM" id="SSF54427">
    <property type="entry name" value="NTF2-like"/>
    <property type="match status" value="1"/>
</dbReference>
<feature type="compositionally biased region" description="Low complexity" evidence="1">
    <location>
        <begin position="39"/>
        <end position="50"/>
    </location>
</feature>
<keyword evidence="4" id="KW-1185">Reference proteome</keyword>
<feature type="compositionally biased region" description="Basic and acidic residues" evidence="1">
    <location>
        <begin position="20"/>
        <end position="32"/>
    </location>
</feature>
<sequence length="194" mass="20815">MQHGKPNLRVVSVNDVLSGQHKERPNAAEFARKPPLRFPQGDGPTADPGGAASGMVAGYTAAWNSGNSESVVEFFTPNCEVSINGGPVMRGAANLANLVEDFLDEVPNLSLVCDGCRIAGDQVAYLWTLTGHHVETGKALRFSGWSEWDLEDGTKIKCSRGWFNASEYYRQAGIAAPKPRLTLVQAPSATLEAN</sequence>
<organism evidence="3 4">
    <name type="scientific">Primorskyibacter sedentarius</name>
    <dbReference type="NCBI Taxonomy" id="745311"/>
    <lineage>
        <taxon>Bacteria</taxon>
        <taxon>Pseudomonadati</taxon>
        <taxon>Pseudomonadota</taxon>
        <taxon>Alphaproteobacteria</taxon>
        <taxon>Rhodobacterales</taxon>
        <taxon>Roseobacteraceae</taxon>
        <taxon>Primorskyibacter</taxon>
    </lineage>
</organism>
<dbReference type="InterPro" id="IPR037401">
    <property type="entry name" value="SnoaL-like"/>
</dbReference>
<protein>
    <submittedName>
        <fullName evidence="3">SnoaL-like protein</fullName>
    </submittedName>
</protein>
<evidence type="ECO:0000313" key="4">
    <source>
        <dbReference type="Proteomes" id="UP000295696"/>
    </source>
</evidence>
<feature type="domain" description="SnoaL-like" evidence="2">
    <location>
        <begin position="56"/>
        <end position="155"/>
    </location>
</feature>
<name>A0A4R3J5H1_9RHOB</name>
<dbReference type="Pfam" id="PF12680">
    <property type="entry name" value="SnoaL_2"/>
    <property type="match status" value="1"/>
</dbReference>
<comment type="caution">
    <text evidence="3">The sequence shown here is derived from an EMBL/GenBank/DDBJ whole genome shotgun (WGS) entry which is preliminary data.</text>
</comment>
<dbReference type="EMBL" id="SLZU01000012">
    <property type="protein sequence ID" value="TCS61078.1"/>
    <property type="molecule type" value="Genomic_DNA"/>
</dbReference>